<comment type="caution">
    <text evidence="10">The sequence shown here is derived from an EMBL/GenBank/DDBJ whole genome shotgun (WGS) entry which is preliminary data.</text>
</comment>
<feature type="transmembrane region" description="Helical" evidence="8">
    <location>
        <begin position="91"/>
        <end position="113"/>
    </location>
</feature>
<feature type="transmembrane region" description="Helical" evidence="8">
    <location>
        <begin position="59"/>
        <end position="79"/>
    </location>
</feature>
<evidence type="ECO:0000313" key="10">
    <source>
        <dbReference type="EMBL" id="CAL8142739.1"/>
    </source>
</evidence>
<dbReference type="PANTHER" id="PTHR23506:SF26">
    <property type="entry name" value="MFS-TYPE TRANSPORTER SLC18B1"/>
    <property type="match status" value="1"/>
</dbReference>
<proteinExistence type="inferred from homology"/>
<dbReference type="EMBL" id="CAXLJM020000149">
    <property type="protein sequence ID" value="CAL8142739.1"/>
    <property type="molecule type" value="Genomic_DNA"/>
</dbReference>
<name>A0ABP1S3K2_9HEXA</name>
<dbReference type="SUPFAM" id="SSF103473">
    <property type="entry name" value="MFS general substrate transporter"/>
    <property type="match status" value="1"/>
</dbReference>
<dbReference type="PANTHER" id="PTHR23506">
    <property type="entry name" value="GH10249P"/>
    <property type="match status" value="1"/>
</dbReference>
<evidence type="ECO:0000256" key="4">
    <source>
        <dbReference type="ARBA" id="ARBA00022692"/>
    </source>
</evidence>
<evidence type="ECO:0000259" key="9">
    <source>
        <dbReference type="PROSITE" id="PS50850"/>
    </source>
</evidence>
<dbReference type="PRINTS" id="PR01035">
    <property type="entry name" value="TCRTETA"/>
</dbReference>
<comment type="subcellular location">
    <subcellularLocation>
        <location evidence="1">Membrane</location>
        <topology evidence="1">Multi-pass membrane protein</topology>
    </subcellularLocation>
</comment>
<evidence type="ECO:0000256" key="5">
    <source>
        <dbReference type="ARBA" id="ARBA00022775"/>
    </source>
</evidence>
<keyword evidence="6 8" id="KW-1133">Transmembrane helix</keyword>
<comment type="similarity">
    <text evidence="2">Belongs to the major facilitator superfamily. Vesicular transporter family.</text>
</comment>
<dbReference type="InterPro" id="IPR050930">
    <property type="entry name" value="MFS_Vesicular_Transporter"/>
</dbReference>
<dbReference type="Pfam" id="PF07690">
    <property type="entry name" value="MFS_1"/>
    <property type="match status" value="1"/>
</dbReference>
<evidence type="ECO:0000256" key="6">
    <source>
        <dbReference type="ARBA" id="ARBA00022989"/>
    </source>
</evidence>
<dbReference type="InterPro" id="IPR001958">
    <property type="entry name" value="Tet-R_TetA/multi-R_MdtG-like"/>
</dbReference>
<gene>
    <name evidence="10" type="ORF">ODALV1_LOCUS29138</name>
</gene>
<keyword evidence="3" id="KW-0813">Transport</keyword>
<evidence type="ECO:0000256" key="7">
    <source>
        <dbReference type="ARBA" id="ARBA00023136"/>
    </source>
</evidence>
<dbReference type="Proteomes" id="UP001642540">
    <property type="component" value="Unassembled WGS sequence"/>
</dbReference>
<feature type="domain" description="Major facilitator superfamily (MFS) profile" evidence="9">
    <location>
        <begin position="208"/>
        <end position="411"/>
    </location>
</feature>
<feature type="transmembrane region" description="Helical" evidence="8">
    <location>
        <begin position="372"/>
        <end position="391"/>
    </location>
</feature>
<feature type="transmembrane region" description="Helical" evidence="8">
    <location>
        <begin position="277"/>
        <end position="296"/>
    </location>
</feature>
<dbReference type="InterPro" id="IPR036259">
    <property type="entry name" value="MFS_trans_sf"/>
</dbReference>
<dbReference type="PROSITE" id="PS50850">
    <property type="entry name" value="MFS"/>
    <property type="match status" value="1"/>
</dbReference>
<sequence>MFAGAVVSIQGPFFPEVARSKGASSTESGLVFGIFEFVKFIMAPIYGKLLGGRLNMYKVLNSGIATTSICCVTFGYLHLIQGRTAFIASSVIVRFIEAVGDSAAVTAGFAIIISEFPNAVATTFAIMETFYGIGMIGGPVLGGCLYELGGYSFTFSTIGILLMISACVIYYLFILNVDFSQKDKAEMSTTDNNQKNDIGITKILMIPSITLAAFSLFSATSALGFINATLEHHIVDFHLNKFQIGTIFALECGTYALTAPCFGALCDRIKSPENVSVIGAVFIAVGFMMLGPLPYFPIEKGLLVICVGMLTTGIGTGAVFVSSFTIFLQSSLKNGFQDDVVTYSLASGVWTSVVSLGFFAGPLAGGILDDLIGFRCGTIFVISIQISYLVADYSYRAYKGTSRYHHDQYKI</sequence>
<keyword evidence="7 8" id="KW-0472">Membrane</keyword>
<feature type="transmembrane region" description="Helical" evidence="8">
    <location>
        <begin position="29"/>
        <end position="47"/>
    </location>
</feature>
<organism evidence="10 11">
    <name type="scientific">Orchesella dallaii</name>
    <dbReference type="NCBI Taxonomy" id="48710"/>
    <lineage>
        <taxon>Eukaryota</taxon>
        <taxon>Metazoa</taxon>
        <taxon>Ecdysozoa</taxon>
        <taxon>Arthropoda</taxon>
        <taxon>Hexapoda</taxon>
        <taxon>Collembola</taxon>
        <taxon>Entomobryomorpha</taxon>
        <taxon>Entomobryoidea</taxon>
        <taxon>Orchesellidae</taxon>
        <taxon>Orchesellinae</taxon>
        <taxon>Orchesella</taxon>
    </lineage>
</organism>
<feature type="transmembrane region" description="Helical" evidence="8">
    <location>
        <begin position="203"/>
        <end position="226"/>
    </location>
</feature>
<dbReference type="InterPro" id="IPR020846">
    <property type="entry name" value="MFS_dom"/>
</dbReference>
<feature type="transmembrane region" description="Helical" evidence="8">
    <location>
        <begin position="120"/>
        <end position="141"/>
    </location>
</feature>
<evidence type="ECO:0000256" key="1">
    <source>
        <dbReference type="ARBA" id="ARBA00004141"/>
    </source>
</evidence>
<evidence type="ECO:0000256" key="8">
    <source>
        <dbReference type="SAM" id="Phobius"/>
    </source>
</evidence>
<reference evidence="10 11" key="1">
    <citation type="submission" date="2024-08" db="EMBL/GenBank/DDBJ databases">
        <authorList>
            <person name="Cucini C."/>
            <person name="Frati F."/>
        </authorList>
    </citation>
    <scope>NUCLEOTIDE SEQUENCE [LARGE SCALE GENOMIC DNA]</scope>
</reference>
<feature type="transmembrane region" description="Helical" evidence="8">
    <location>
        <begin position="246"/>
        <end position="265"/>
    </location>
</feature>
<feature type="transmembrane region" description="Helical" evidence="8">
    <location>
        <begin position="302"/>
        <end position="328"/>
    </location>
</feature>
<dbReference type="InterPro" id="IPR011701">
    <property type="entry name" value="MFS"/>
</dbReference>
<keyword evidence="11" id="KW-1185">Reference proteome</keyword>
<evidence type="ECO:0000313" key="11">
    <source>
        <dbReference type="Proteomes" id="UP001642540"/>
    </source>
</evidence>
<feature type="transmembrane region" description="Helical" evidence="8">
    <location>
        <begin position="153"/>
        <end position="174"/>
    </location>
</feature>
<keyword evidence="5" id="KW-0532">Neurotransmitter transport</keyword>
<keyword evidence="4 8" id="KW-0812">Transmembrane</keyword>
<feature type="transmembrane region" description="Helical" evidence="8">
    <location>
        <begin position="340"/>
        <end position="360"/>
    </location>
</feature>
<protein>
    <recommendedName>
        <fullName evidence="9">Major facilitator superfamily (MFS) profile domain-containing protein</fullName>
    </recommendedName>
</protein>
<accession>A0ABP1S3K2</accession>
<evidence type="ECO:0000256" key="2">
    <source>
        <dbReference type="ARBA" id="ARBA00006829"/>
    </source>
</evidence>
<evidence type="ECO:0000256" key="3">
    <source>
        <dbReference type="ARBA" id="ARBA00022448"/>
    </source>
</evidence>
<dbReference type="Gene3D" id="1.20.1250.20">
    <property type="entry name" value="MFS general substrate transporter like domains"/>
    <property type="match status" value="2"/>
</dbReference>